<keyword evidence="1" id="KW-0805">Transcription regulation</keyword>
<dbReference type="PANTHER" id="PTHR43280">
    <property type="entry name" value="ARAC-FAMILY TRANSCRIPTIONAL REGULATOR"/>
    <property type="match status" value="1"/>
</dbReference>
<sequence>MNSAHEIQQRRGSSSNSLSAIAIAWLQDHFMESIGIWDVARELRVSPSHLSRVLKKEIGIGFGETLVRIRIARAKNFLANGISAKEASSLVGFRDQSYFTKVFMKIEGVSPSRYIEQIQSPQ</sequence>
<dbReference type="PROSITE" id="PS01124">
    <property type="entry name" value="HTH_ARAC_FAMILY_2"/>
    <property type="match status" value="1"/>
</dbReference>
<name>A0A3P3XMQ1_9SPIR</name>
<evidence type="ECO:0000259" key="4">
    <source>
        <dbReference type="PROSITE" id="PS01124"/>
    </source>
</evidence>
<accession>A0A3P3XMQ1</accession>
<evidence type="ECO:0000256" key="3">
    <source>
        <dbReference type="ARBA" id="ARBA00023163"/>
    </source>
</evidence>
<evidence type="ECO:0000313" key="5">
    <source>
        <dbReference type="EMBL" id="SLM17572.1"/>
    </source>
</evidence>
<proteinExistence type="predicted"/>
<evidence type="ECO:0000256" key="2">
    <source>
        <dbReference type="ARBA" id="ARBA00023125"/>
    </source>
</evidence>
<dbReference type="InterPro" id="IPR018060">
    <property type="entry name" value="HTH_AraC"/>
</dbReference>
<dbReference type="SUPFAM" id="SSF46689">
    <property type="entry name" value="Homeodomain-like"/>
    <property type="match status" value="2"/>
</dbReference>
<dbReference type="GO" id="GO:0043565">
    <property type="term" value="F:sequence-specific DNA binding"/>
    <property type="evidence" value="ECO:0007669"/>
    <property type="project" value="InterPro"/>
</dbReference>
<evidence type="ECO:0000256" key="1">
    <source>
        <dbReference type="ARBA" id="ARBA00023015"/>
    </source>
</evidence>
<dbReference type="InterPro" id="IPR009057">
    <property type="entry name" value="Homeodomain-like_sf"/>
</dbReference>
<feature type="domain" description="HTH araC/xylS-type" evidence="4">
    <location>
        <begin position="20"/>
        <end position="117"/>
    </location>
</feature>
<dbReference type="AlphaFoldDB" id="A0A3P3XMQ1"/>
<dbReference type="PANTHER" id="PTHR43280:SF2">
    <property type="entry name" value="HTH-TYPE TRANSCRIPTIONAL REGULATOR EXSA"/>
    <property type="match status" value="1"/>
</dbReference>
<dbReference type="Gene3D" id="1.10.10.60">
    <property type="entry name" value="Homeodomain-like"/>
    <property type="match status" value="2"/>
</dbReference>
<keyword evidence="3" id="KW-0804">Transcription</keyword>
<dbReference type="Pfam" id="PF12833">
    <property type="entry name" value="HTH_18"/>
    <property type="match status" value="1"/>
</dbReference>
<dbReference type="SMART" id="SM00342">
    <property type="entry name" value="HTH_ARAC"/>
    <property type="match status" value="1"/>
</dbReference>
<dbReference type="EMBL" id="FWDO01000004">
    <property type="protein sequence ID" value="SLM17572.1"/>
    <property type="molecule type" value="Genomic_DNA"/>
</dbReference>
<keyword evidence="2" id="KW-0238">DNA-binding</keyword>
<dbReference type="GO" id="GO:0003700">
    <property type="term" value="F:DNA-binding transcription factor activity"/>
    <property type="evidence" value="ECO:0007669"/>
    <property type="project" value="InterPro"/>
</dbReference>
<organism evidence="5">
    <name type="scientific">uncultured spirochete</name>
    <dbReference type="NCBI Taxonomy" id="156406"/>
    <lineage>
        <taxon>Bacteria</taxon>
        <taxon>Pseudomonadati</taxon>
        <taxon>Spirochaetota</taxon>
        <taxon>Spirochaetia</taxon>
        <taxon>Spirochaetales</taxon>
        <taxon>environmental samples</taxon>
    </lineage>
</organism>
<gene>
    <name evidence="5" type="ORF">SPIRO4BDMA_40141</name>
</gene>
<reference evidence="5" key="1">
    <citation type="submission" date="2017-02" db="EMBL/GenBank/DDBJ databases">
        <authorList>
            <person name="Regsiter A."/>
            <person name="William W."/>
        </authorList>
    </citation>
    <scope>NUCLEOTIDE SEQUENCE</scope>
    <source>
        <strain evidence="5">BdmA 4</strain>
    </source>
</reference>
<protein>
    <recommendedName>
        <fullName evidence="4">HTH araC/xylS-type domain-containing protein</fullName>
    </recommendedName>
</protein>